<reference evidence="2" key="1">
    <citation type="submission" date="2016-10" db="EMBL/GenBank/DDBJ databases">
        <authorList>
            <person name="Varghese N."/>
            <person name="Submissions S."/>
        </authorList>
    </citation>
    <scope>NUCLEOTIDE SEQUENCE [LARGE SCALE GENOMIC DNA]</scope>
    <source>
        <strain evidence="2">DSM 7481</strain>
    </source>
</reference>
<evidence type="ECO:0000313" key="2">
    <source>
        <dbReference type="Proteomes" id="UP000199517"/>
    </source>
</evidence>
<protein>
    <recommendedName>
        <fullName evidence="3">DUF2846 domain-containing protein</fullName>
    </recommendedName>
</protein>
<dbReference type="PROSITE" id="PS51257">
    <property type="entry name" value="PROKAR_LIPOPROTEIN"/>
    <property type="match status" value="1"/>
</dbReference>
<sequence>MKALLPMVAAALLAGCGTTSGRLGPLPDISDASASATVTVVRVSSMVGAANGYTIALDGKDILGIGSGEHAEFPVAPGEHYLGVKCFGGFSPTWKEDALRFTAKPLSSNYFIVRPSMGCAAVMSADEAEARALLPKSKAVDLGKAAGTP</sequence>
<keyword evidence="2" id="KW-1185">Reference proteome</keyword>
<dbReference type="RefSeq" id="WP_139225768.1">
    <property type="nucleotide sequence ID" value="NZ_FOMQ01000014.1"/>
</dbReference>
<evidence type="ECO:0008006" key="3">
    <source>
        <dbReference type="Google" id="ProtNLM"/>
    </source>
</evidence>
<accession>A0A1I1XSH4</accession>
<organism evidence="1 2">
    <name type="scientific">Paracidovorax konjaci</name>
    <dbReference type="NCBI Taxonomy" id="32040"/>
    <lineage>
        <taxon>Bacteria</taxon>
        <taxon>Pseudomonadati</taxon>
        <taxon>Pseudomonadota</taxon>
        <taxon>Betaproteobacteria</taxon>
        <taxon>Burkholderiales</taxon>
        <taxon>Comamonadaceae</taxon>
        <taxon>Paracidovorax</taxon>
    </lineage>
</organism>
<dbReference type="EMBL" id="FOMQ01000014">
    <property type="protein sequence ID" value="SFE08753.1"/>
    <property type="molecule type" value="Genomic_DNA"/>
</dbReference>
<dbReference type="STRING" id="32040.SAMN04489710_11411"/>
<dbReference type="AlphaFoldDB" id="A0A1I1XSH4"/>
<dbReference type="Proteomes" id="UP000199517">
    <property type="component" value="Unassembled WGS sequence"/>
</dbReference>
<dbReference type="OrthoDB" id="8907804at2"/>
<name>A0A1I1XSH4_9BURK</name>
<proteinExistence type="predicted"/>
<evidence type="ECO:0000313" key="1">
    <source>
        <dbReference type="EMBL" id="SFE08753.1"/>
    </source>
</evidence>
<gene>
    <name evidence="1" type="ORF">SAMN04489710_11411</name>
</gene>